<evidence type="ECO:0000313" key="2">
    <source>
        <dbReference type="Proteomes" id="UP001165186"/>
    </source>
</evidence>
<keyword evidence="2" id="KW-1185">Reference proteome</keyword>
<reference evidence="1" key="1">
    <citation type="submission" date="2024-09" db="EMBL/GenBank/DDBJ databases">
        <title>Draft Genome Sequences of Neofusicoccum parvum.</title>
        <authorList>
            <person name="Ashida A."/>
            <person name="Camagna M."/>
            <person name="Tanaka A."/>
            <person name="Takemoto D."/>
        </authorList>
    </citation>
    <scope>NUCLEOTIDE SEQUENCE</scope>
    <source>
        <strain evidence="1">PPO83</strain>
    </source>
</reference>
<name>A0ACB5SE57_9PEZI</name>
<comment type="caution">
    <text evidence="1">The sequence shown here is derived from an EMBL/GenBank/DDBJ whole genome shotgun (WGS) entry which is preliminary data.</text>
</comment>
<sequence>MRFSAIFSVVLASASFVMAVPVGVSTHVEYYQSSTTNVVQCKDCEYCRQDSDSCAIAECKPEVQGLC</sequence>
<gene>
    <name evidence="1" type="primary">g259</name>
    <name evidence="1" type="ORF">NpPPO83_00000259</name>
</gene>
<evidence type="ECO:0000313" key="1">
    <source>
        <dbReference type="EMBL" id="GME35518.1"/>
    </source>
</evidence>
<organism evidence="1 2">
    <name type="scientific">Neofusicoccum parvum</name>
    <dbReference type="NCBI Taxonomy" id="310453"/>
    <lineage>
        <taxon>Eukaryota</taxon>
        <taxon>Fungi</taxon>
        <taxon>Dikarya</taxon>
        <taxon>Ascomycota</taxon>
        <taxon>Pezizomycotina</taxon>
        <taxon>Dothideomycetes</taxon>
        <taxon>Dothideomycetes incertae sedis</taxon>
        <taxon>Botryosphaeriales</taxon>
        <taxon>Botryosphaeriaceae</taxon>
        <taxon>Neofusicoccum</taxon>
    </lineage>
</organism>
<accession>A0ACB5SE57</accession>
<protein>
    <submittedName>
        <fullName evidence="1">Uncharacterized protein</fullName>
    </submittedName>
</protein>
<dbReference type="Proteomes" id="UP001165186">
    <property type="component" value="Unassembled WGS sequence"/>
</dbReference>
<proteinExistence type="predicted"/>
<dbReference type="EMBL" id="BSXG01000072">
    <property type="protein sequence ID" value="GME35518.1"/>
    <property type="molecule type" value="Genomic_DNA"/>
</dbReference>